<keyword evidence="2" id="KW-1185">Reference proteome</keyword>
<evidence type="ECO:0000313" key="1">
    <source>
        <dbReference type="EMBL" id="KAK1861941.1"/>
    </source>
</evidence>
<protein>
    <submittedName>
        <fullName evidence="1">Uncharacterized protein</fullName>
    </submittedName>
</protein>
<dbReference type="EMBL" id="CM020618">
    <property type="protein sequence ID" value="KAK1861941.1"/>
    <property type="molecule type" value="Genomic_DNA"/>
</dbReference>
<name>A0ACC3BW71_PYRYE</name>
<evidence type="ECO:0000313" key="2">
    <source>
        <dbReference type="Proteomes" id="UP000798662"/>
    </source>
</evidence>
<organism evidence="1 2">
    <name type="scientific">Pyropia yezoensis</name>
    <name type="common">Susabi-nori</name>
    <name type="synonym">Porphyra yezoensis</name>
    <dbReference type="NCBI Taxonomy" id="2788"/>
    <lineage>
        <taxon>Eukaryota</taxon>
        <taxon>Rhodophyta</taxon>
        <taxon>Bangiophyceae</taxon>
        <taxon>Bangiales</taxon>
        <taxon>Bangiaceae</taxon>
        <taxon>Pyropia</taxon>
    </lineage>
</organism>
<accession>A0ACC3BW71</accession>
<comment type="caution">
    <text evidence="1">The sequence shown here is derived from an EMBL/GenBank/DDBJ whole genome shotgun (WGS) entry which is preliminary data.</text>
</comment>
<proteinExistence type="predicted"/>
<gene>
    <name evidence="1" type="ORF">I4F81_004517</name>
</gene>
<dbReference type="Proteomes" id="UP000798662">
    <property type="component" value="Chromosome 1"/>
</dbReference>
<sequence>MGAGLTVAVGVPTAVAAVFTAFGGWGGGWWLHSVLGSTAPLLAMGIDTASPGGGDGGADAPLPLLPTLLAITAGDCRRERLEVVADGVRWARLRAAIAAADGVIPAAVAAAHLGDLTASPDAAAALAAGVLGGTPVVVPPPAGSRGGSPAAARGTVVWAFPGLTPATAASPAARSQLRALARSAPSPVAGGATSTTTIAGVAGGVGYVPPAPRWLPGTVTAAAGLVSAVLSAYRRALRVAAALPSADARAYYAAHARQQWRGHADEAVDADGRVAALLAHAEDAIAFVAAKYRS</sequence>
<reference evidence="1" key="1">
    <citation type="submission" date="2019-11" db="EMBL/GenBank/DDBJ databases">
        <title>Nori genome reveals adaptations in red seaweeds to the harsh intertidal environment.</title>
        <authorList>
            <person name="Wang D."/>
            <person name="Mao Y."/>
        </authorList>
    </citation>
    <scope>NUCLEOTIDE SEQUENCE</scope>
    <source>
        <tissue evidence="1">Gametophyte</tissue>
    </source>
</reference>